<keyword evidence="2" id="KW-1133">Transmembrane helix</keyword>
<dbReference type="InterPro" id="IPR036890">
    <property type="entry name" value="HATPase_C_sf"/>
</dbReference>
<dbReference type="Pfam" id="PF06580">
    <property type="entry name" value="His_kinase"/>
    <property type="match status" value="1"/>
</dbReference>
<evidence type="ECO:0000313" key="5">
    <source>
        <dbReference type="Proteomes" id="UP000247345"/>
    </source>
</evidence>
<dbReference type="GO" id="GO:0016020">
    <property type="term" value="C:membrane"/>
    <property type="evidence" value="ECO:0007669"/>
    <property type="project" value="InterPro"/>
</dbReference>
<gene>
    <name evidence="4" type="ORF">BTO14_01545</name>
</gene>
<proteinExistence type="predicted"/>
<name>A0A2P6CAU3_9FLAO</name>
<dbReference type="PANTHER" id="PTHR34220">
    <property type="entry name" value="SENSOR HISTIDINE KINASE YPDA"/>
    <property type="match status" value="1"/>
</dbReference>
<evidence type="ECO:0000259" key="3">
    <source>
        <dbReference type="Pfam" id="PF06580"/>
    </source>
</evidence>
<dbReference type="Gene3D" id="3.30.565.10">
    <property type="entry name" value="Histidine kinase-like ATPase, C-terminal domain"/>
    <property type="match status" value="1"/>
</dbReference>
<feature type="transmembrane region" description="Helical" evidence="2">
    <location>
        <begin position="29"/>
        <end position="47"/>
    </location>
</feature>
<dbReference type="OrthoDB" id="9809670at2"/>
<dbReference type="RefSeq" id="WP_105047669.1">
    <property type="nucleotide sequence ID" value="NZ_CP150661.1"/>
</dbReference>
<protein>
    <recommendedName>
        <fullName evidence="3">Signal transduction histidine kinase internal region domain-containing protein</fullName>
    </recommendedName>
</protein>
<dbReference type="InterPro" id="IPR050640">
    <property type="entry name" value="Bact_2-comp_sensor_kinase"/>
</dbReference>
<dbReference type="AlphaFoldDB" id="A0A2P6CAU3"/>
<dbReference type="SUPFAM" id="SSF55874">
    <property type="entry name" value="ATPase domain of HSP90 chaperone/DNA topoisomerase II/histidine kinase"/>
    <property type="match status" value="1"/>
</dbReference>
<feature type="domain" description="Signal transduction histidine kinase internal region" evidence="3">
    <location>
        <begin position="213"/>
        <end position="291"/>
    </location>
</feature>
<evidence type="ECO:0000256" key="1">
    <source>
        <dbReference type="SAM" id="Coils"/>
    </source>
</evidence>
<comment type="caution">
    <text evidence="4">The sequence shown here is derived from an EMBL/GenBank/DDBJ whole genome shotgun (WGS) entry which is preliminary data.</text>
</comment>
<evidence type="ECO:0000313" key="4">
    <source>
        <dbReference type="EMBL" id="PQJ72012.1"/>
    </source>
</evidence>
<keyword evidence="2" id="KW-0472">Membrane</keyword>
<dbReference type="Proteomes" id="UP000247345">
    <property type="component" value="Unassembled WGS sequence"/>
</dbReference>
<sequence length="414" mass="48556">MNIIKKTYSKIVNIGIYNDAKKEHKKIRLLNAFCLTWGFSILLFISLDPFFSQNFLNSLKVHLFSFLAIILVFFLQKKQLYTLARVIYILALISVTFIFANFIEPLRLMENFYFVFPLIALVFIDKKWITISIMFICWLLYYVPFTLDTNLYPEKMMNPGLILAVFTGTYVILNYSKVLNKKSEERLLKSKQELELAYLELEERKKSELAHLQLKSLKAQMNPHFMFNAMNSIQSLVLKGDKHEAYNYLTKFASLIRENLNMSEKSFIEFDEELSLLKKYLELEKLRFREDFEYIIIGENSIEDIKIPSMIIQPFIENALKHGLLHKTEGIKKVKIEFSLNTVFKCIITDNGVGIKVSEEINKKNHNKEVSFSTKAIKERLALLKTYYNSDIGFEYENITEGTKVILKIPYSKE</sequence>
<keyword evidence="1" id="KW-0175">Coiled coil</keyword>
<keyword evidence="2" id="KW-0812">Transmembrane</keyword>
<keyword evidence="5" id="KW-1185">Reference proteome</keyword>
<organism evidence="4 5">
    <name type="scientific">Polaribacter butkevichii</name>
    <dbReference type="NCBI Taxonomy" id="218490"/>
    <lineage>
        <taxon>Bacteria</taxon>
        <taxon>Pseudomonadati</taxon>
        <taxon>Bacteroidota</taxon>
        <taxon>Flavobacteriia</taxon>
        <taxon>Flavobacteriales</taxon>
        <taxon>Flavobacteriaceae</taxon>
    </lineage>
</organism>
<feature type="transmembrane region" description="Helical" evidence="2">
    <location>
        <begin position="82"/>
        <end position="102"/>
    </location>
</feature>
<dbReference type="PANTHER" id="PTHR34220:SF7">
    <property type="entry name" value="SENSOR HISTIDINE KINASE YPDA"/>
    <property type="match status" value="1"/>
</dbReference>
<dbReference type="EMBL" id="MSCK01000001">
    <property type="protein sequence ID" value="PQJ72012.1"/>
    <property type="molecule type" value="Genomic_DNA"/>
</dbReference>
<feature type="transmembrane region" description="Helical" evidence="2">
    <location>
        <begin position="59"/>
        <end position="75"/>
    </location>
</feature>
<dbReference type="InterPro" id="IPR010559">
    <property type="entry name" value="Sig_transdc_His_kin_internal"/>
</dbReference>
<reference evidence="4 5" key="1">
    <citation type="submission" date="2016-12" db="EMBL/GenBank/DDBJ databases">
        <title>Trade-off between light-utilization and light-protection in marine flavobacteria.</title>
        <authorList>
            <person name="Kumagai Y."/>
            <person name="Yoshizawa S."/>
            <person name="Kogure K."/>
            <person name="Iwasaki W."/>
        </authorList>
    </citation>
    <scope>NUCLEOTIDE SEQUENCE [LARGE SCALE GENOMIC DNA]</scope>
    <source>
        <strain evidence="4 5">KCTC 12100</strain>
    </source>
</reference>
<feature type="transmembrane region" description="Helical" evidence="2">
    <location>
        <begin position="129"/>
        <end position="147"/>
    </location>
</feature>
<feature type="coiled-coil region" evidence="1">
    <location>
        <begin position="184"/>
        <end position="211"/>
    </location>
</feature>
<evidence type="ECO:0000256" key="2">
    <source>
        <dbReference type="SAM" id="Phobius"/>
    </source>
</evidence>
<accession>A0A2P6CAU3</accession>
<dbReference type="GO" id="GO:0000155">
    <property type="term" value="F:phosphorelay sensor kinase activity"/>
    <property type="evidence" value="ECO:0007669"/>
    <property type="project" value="InterPro"/>
</dbReference>
<feature type="transmembrane region" description="Helical" evidence="2">
    <location>
        <begin position="159"/>
        <end position="176"/>
    </location>
</feature>